<dbReference type="CDD" id="cd06261">
    <property type="entry name" value="TM_PBP2"/>
    <property type="match status" value="1"/>
</dbReference>
<keyword evidence="2 7" id="KW-0813">Transport</keyword>
<evidence type="ECO:0000313" key="9">
    <source>
        <dbReference type="EMBL" id="TDT34166.1"/>
    </source>
</evidence>
<gene>
    <name evidence="9" type="ORF">CLV29_1821</name>
</gene>
<evidence type="ECO:0000256" key="6">
    <source>
        <dbReference type="ARBA" id="ARBA00023136"/>
    </source>
</evidence>
<evidence type="ECO:0000256" key="1">
    <source>
        <dbReference type="ARBA" id="ARBA00004651"/>
    </source>
</evidence>
<keyword evidence="3" id="KW-1003">Cell membrane</keyword>
<dbReference type="AlphaFoldDB" id="A0A4R7JB48"/>
<dbReference type="RefSeq" id="WP_208292818.1">
    <property type="nucleotide sequence ID" value="NZ_SOAW01000001.1"/>
</dbReference>
<evidence type="ECO:0000256" key="3">
    <source>
        <dbReference type="ARBA" id="ARBA00022475"/>
    </source>
</evidence>
<keyword evidence="4 7" id="KW-0812">Transmembrane</keyword>
<dbReference type="SUPFAM" id="SSF161098">
    <property type="entry name" value="MetI-like"/>
    <property type="match status" value="1"/>
</dbReference>
<dbReference type="InterPro" id="IPR000515">
    <property type="entry name" value="MetI-like"/>
</dbReference>
<dbReference type="Proteomes" id="UP000295371">
    <property type="component" value="Unassembled WGS sequence"/>
</dbReference>
<reference evidence="9 10" key="1">
    <citation type="submission" date="2019-03" db="EMBL/GenBank/DDBJ databases">
        <title>Genomic Encyclopedia of Archaeal and Bacterial Type Strains, Phase II (KMG-II): from individual species to whole genera.</title>
        <authorList>
            <person name="Goeker M."/>
        </authorList>
    </citation>
    <scope>NUCLEOTIDE SEQUENCE [LARGE SCALE GENOMIC DNA]</scope>
    <source>
        <strain evidence="9 10">DSM 24323</strain>
    </source>
</reference>
<feature type="transmembrane region" description="Helical" evidence="7">
    <location>
        <begin position="89"/>
        <end position="109"/>
    </location>
</feature>
<dbReference type="EMBL" id="SOAW01000001">
    <property type="protein sequence ID" value="TDT34166.1"/>
    <property type="molecule type" value="Genomic_DNA"/>
</dbReference>
<comment type="caution">
    <text evidence="9">The sequence shown here is derived from an EMBL/GenBank/DDBJ whole genome shotgun (WGS) entry which is preliminary data.</text>
</comment>
<keyword evidence="5 7" id="KW-1133">Transmembrane helix</keyword>
<name>A0A4R7JB48_9ACTN</name>
<evidence type="ECO:0000256" key="7">
    <source>
        <dbReference type="RuleBase" id="RU363032"/>
    </source>
</evidence>
<feature type="transmembrane region" description="Helical" evidence="7">
    <location>
        <begin position="23"/>
        <end position="44"/>
    </location>
</feature>
<dbReference type="GO" id="GO:0055085">
    <property type="term" value="P:transmembrane transport"/>
    <property type="evidence" value="ECO:0007669"/>
    <property type="project" value="InterPro"/>
</dbReference>
<feature type="domain" description="ABC transmembrane type-1" evidence="8">
    <location>
        <begin position="83"/>
        <end position="297"/>
    </location>
</feature>
<evidence type="ECO:0000313" key="10">
    <source>
        <dbReference type="Proteomes" id="UP000295371"/>
    </source>
</evidence>
<keyword evidence="6 7" id="KW-0472">Membrane</keyword>
<dbReference type="InterPro" id="IPR035906">
    <property type="entry name" value="MetI-like_sf"/>
</dbReference>
<evidence type="ECO:0000256" key="2">
    <source>
        <dbReference type="ARBA" id="ARBA00022448"/>
    </source>
</evidence>
<feature type="transmembrane region" description="Helical" evidence="7">
    <location>
        <begin position="121"/>
        <end position="141"/>
    </location>
</feature>
<protein>
    <submittedName>
        <fullName evidence="9">Raffinose/stachyose/melibiose transport system permease protein</fullName>
    </submittedName>
</protein>
<feature type="transmembrane region" description="Helical" evidence="7">
    <location>
        <begin position="276"/>
        <end position="296"/>
    </location>
</feature>
<evidence type="ECO:0000259" key="8">
    <source>
        <dbReference type="PROSITE" id="PS50928"/>
    </source>
</evidence>
<proteinExistence type="inferred from homology"/>
<dbReference type="GO" id="GO:0005886">
    <property type="term" value="C:plasma membrane"/>
    <property type="evidence" value="ECO:0007669"/>
    <property type="project" value="UniProtKB-SubCell"/>
</dbReference>
<dbReference type="Pfam" id="PF00528">
    <property type="entry name" value="BPD_transp_1"/>
    <property type="match status" value="1"/>
</dbReference>
<dbReference type="Gene3D" id="1.10.3720.10">
    <property type="entry name" value="MetI-like"/>
    <property type="match status" value="1"/>
</dbReference>
<dbReference type="PROSITE" id="PS50928">
    <property type="entry name" value="ABC_TM1"/>
    <property type="match status" value="1"/>
</dbReference>
<sequence>MTAPARVPAGAIRRRHRRRVDPLLLVFLAPAAVIYLWFVLWPTVQAVHYSLTDWDGISAGYTNVGLDNYTNLLTNDSVFAKAVGNSFKFMLTVVIGQTVLSLLLALMLVRNSRTSVALRALFFFPTILSSVSVAFIWTFIYDPTFGLANRLLAGVGLQSLQQPWLGDQQLAIYYLAIAQIWFHTGQMMVVFIAGLQQIPEELYDAAAIDGAGRWQQFSQVTFPLVRPATMIVVAYTTIQSFKAFDLIIASTGGGPNYATEILSTLIYTSAFRNFEMGYAAAQSVIFVVLIAVITVLQRRAVALASGGGDR</sequence>
<comment type="subcellular location">
    <subcellularLocation>
        <location evidence="1 7">Cell membrane</location>
        <topology evidence="1 7">Multi-pass membrane protein</topology>
    </subcellularLocation>
</comment>
<feature type="transmembrane region" description="Helical" evidence="7">
    <location>
        <begin position="171"/>
        <end position="195"/>
    </location>
</feature>
<dbReference type="InterPro" id="IPR051393">
    <property type="entry name" value="ABC_transporter_permease"/>
</dbReference>
<comment type="similarity">
    <text evidence="7">Belongs to the binding-protein-dependent transport system permease family.</text>
</comment>
<accession>A0A4R7JB48</accession>
<evidence type="ECO:0000256" key="4">
    <source>
        <dbReference type="ARBA" id="ARBA00022692"/>
    </source>
</evidence>
<dbReference type="PANTHER" id="PTHR30193">
    <property type="entry name" value="ABC TRANSPORTER PERMEASE PROTEIN"/>
    <property type="match status" value="1"/>
</dbReference>
<organism evidence="9 10">
    <name type="scientific">Naumannella halotolerans</name>
    <dbReference type="NCBI Taxonomy" id="993414"/>
    <lineage>
        <taxon>Bacteria</taxon>
        <taxon>Bacillati</taxon>
        <taxon>Actinomycetota</taxon>
        <taxon>Actinomycetes</taxon>
        <taxon>Propionibacteriales</taxon>
        <taxon>Propionibacteriaceae</taxon>
        <taxon>Naumannella</taxon>
    </lineage>
</organism>
<keyword evidence="10" id="KW-1185">Reference proteome</keyword>
<evidence type="ECO:0000256" key="5">
    <source>
        <dbReference type="ARBA" id="ARBA00022989"/>
    </source>
</evidence>
<dbReference type="PANTHER" id="PTHR30193:SF37">
    <property type="entry name" value="INNER MEMBRANE ABC TRANSPORTER PERMEASE PROTEIN YCJO"/>
    <property type="match status" value="1"/>
</dbReference>